<dbReference type="EMBL" id="CM047898">
    <property type="protein sequence ID" value="KAJ0104821.1"/>
    <property type="molecule type" value="Genomic_DNA"/>
</dbReference>
<name>A0ACC1BYK3_9ROSI</name>
<protein>
    <submittedName>
        <fullName evidence="1">Uncharacterized protein</fullName>
    </submittedName>
</protein>
<reference evidence="2" key="1">
    <citation type="journal article" date="2023" name="G3 (Bethesda)">
        <title>Genome assembly and association tests identify interacting loci associated with vigor, precocity, and sex in interspecific pistachio rootstocks.</title>
        <authorList>
            <person name="Palmer W."/>
            <person name="Jacygrad E."/>
            <person name="Sagayaradj S."/>
            <person name="Cavanaugh K."/>
            <person name="Han R."/>
            <person name="Bertier L."/>
            <person name="Beede B."/>
            <person name="Kafkas S."/>
            <person name="Golino D."/>
            <person name="Preece J."/>
            <person name="Michelmore R."/>
        </authorList>
    </citation>
    <scope>NUCLEOTIDE SEQUENCE [LARGE SCALE GENOMIC DNA]</scope>
</reference>
<gene>
    <name evidence="1" type="ORF">Patl1_18752</name>
</gene>
<accession>A0ACC1BYK3</accession>
<evidence type="ECO:0000313" key="2">
    <source>
        <dbReference type="Proteomes" id="UP001164250"/>
    </source>
</evidence>
<comment type="caution">
    <text evidence="1">The sequence shown here is derived from an EMBL/GenBank/DDBJ whole genome shotgun (WGS) entry which is preliminary data.</text>
</comment>
<evidence type="ECO:0000313" key="1">
    <source>
        <dbReference type="EMBL" id="KAJ0104821.1"/>
    </source>
</evidence>
<keyword evidence="2" id="KW-1185">Reference proteome</keyword>
<organism evidence="1 2">
    <name type="scientific">Pistacia atlantica</name>
    <dbReference type="NCBI Taxonomy" id="434234"/>
    <lineage>
        <taxon>Eukaryota</taxon>
        <taxon>Viridiplantae</taxon>
        <taxon>Streptophyta</taxon>
        <taxon>Embryophyta</taxon>
        <taxon>Tracheophyta</taxon>
        <taxon>Spermatophyta</taxon>
        <taxon>Magnoliopsida</taxon>
        <taxon>eudicotyledons</taxon>
        <taxon>Gunneridae</taxon>
        <taxon>Pentapetalae</taxon>
        <taxon>rosids</taxon>
        <taxon>malvids</taxon>
        <taxon>Sapindales</taxon>
        <taxon>Anacardiaceae</taxon>
        <taxon>Pistacia</taxon>
    </lineage>
</organism>
<sequence length="305" mass="34660">MNNTYNQCLSLLNQCKTLKAVKQIHASLLKTAPGLDAFSAGKLLLHCAVTISDSLDYARRFFLHFPNPDVFMYNTLVRGFSESDKPQNSITTFIEMRRKCLDPPDSFSFAFVLKAATNLRSLKSGIQLHCQALVHGLDGHLFVGTTLISMYGECERADLSMKVFDEMSDPNVVVWNAVVTACFRSGDVKNAERVFNTMPFWNLTTWNTGNWQWKFKDSSINIYYEEHERESSDPTKNILMIPTISDVSTVEEWRSVAKDIAQRDGKVNWRATIVDWPGLGYSDRPKMDYNADVMENFQSLGTFGE</sequence>
<dbReference type="Proteomes" id="UP001164250">
    <property type="component" value="Chromosome 2"/>
</dbReference>
<proteinExistence type="predicted"/>